<evidence type="ECO:0000256" key="1">
    <source>
        <dbReference type="SAM" id="MobiDB-lite"/>
    </source>
</evidence>
<feature type="compositionally biased region" description="Basic and acidic residues" evidence="1">
    <location>
        <begin position="571"/>
        <end position="580"/>
    </location>
</feature>
<proteinExistence type="predicted"/>
<sequence>MASKNTARRSSQPFADPLHIAKRKRLIAEEFARDGTHSAIRKTISWGDIGRNGADSPRKQARTSLSQSITPGLSDMSTPTPINRPRSAMKPPSSQRTVLASSRPNTQPVRRPIGQPVPGITLRAPSHDPTPPRPQSRPEVINLISDETPQSDKSHKPLDNRDQVARSSGASSGVRQDTNSQRIVDPPVPTSPTSDVGTQHQEQHTFDEGRASPSHVSSLRPNTDVAASQKRPVDHSGAQATAKHPTSPPRRKHRTSEMGTQTLPDREVDWLGDLDGDDSRSAVEISRVWAERRSGTKGGEGEPHDGQPEPEPDEPLTGNFLDEFEGRSTNNGEGAPESLNGNGHQEDMDEVLDGREQSSERDVASQAVDQEETPAHAALSSRASSLPAHPAPLGKSSTGGISYLHSASSPLRFPSSPPHDNISNHPHSSIRPYPFNLQERKLTGTSGRPGTDKNATQADTQPRHFASSQPNPFVTEPRARSRLYTPQPSPARNRTLNELRAAPTLGRSTLGNSQPVTEPTKGADHPSSRVESDAPSEGPDSKFKSLRAAPTLGRSTDWSHVRPSRPVATHSNERNEHDLGHQPTDYDAEYGSVPEAPSDFPSRPPSSPTHHTWEMEPVHASTPHRLVTQMPTMAQTLTQEAKSAKANSRAESAQPSTLAALEKRRRTSVAPLAESKKIRREYDTAESSAVPNLRAHRETYDESGQRSWVPKRPHMKRALDAPAPGPNRAPKSKYPTTVAEEPESAEQVSGQAPPESATESRAETFHPVSYGESMQEHQVELDEHPGQLIGHQTADKVPRPSTEIAETPQSTRIRDPYDLATSELQFNRFTSEQPERPASPKPTDYAYVLPPNQLDANAMQEDEPVVANANREDEPASAPVVEPAAPSSQIKSSRRTRSDERPIKLSPRPKRPSSGLHITPARQPVSSWSTPRTRLSVGGRSGISILQASKSDQDILVQAGLRPVLKRLSQAHGFTVDVVAEVYQEMGSLKDTEDTLEKMKHSAERMRVSISRRRSTLEVSHREEPDVPERASSEVSADYLNWDTSRMSSRILFGEGL</sequence>
<feature type="region of interest" description="Disordered" evidence="1">
    <location>
        <begin position="637"/>
        <end position="933"/>
    </location>
</feature>
<feature type="compositionally biased region" description="Basic and acidic residues" evidence="1">
    <location>
        <begin position="352"/>
        <end position="363"/>
    </location>
</feature>
<feature type="compositionally biased region" description="Polar residues" evidence="1">
    <location>
        <begin position="165"/>
        <end position="182"/>
    </location>
</feature>
<feature type="compositionally biased region" description="Polar residues" evidence="1">
    <location>
        <begin position="484"/>
        <end position="496"/>
    </location>
</feature>
<feature type="compositionally biased region" description="Basic and acidic residues" evidence="1">
    <location>
        <begin position="695"/>
        <end position="704"/>
    </location>
</feature>
<feature type="region of interest" description="Disordered" evidence="1">
    <location>
        <begin position="33"/>
        <end position="618"/>
    </location>
</feature>
<dbReference type="AlphaFoldDB" id="A0A8H3HI17"/>
<organism evidence="2 3">
    <name type="scientific">Rhizoctonia solani</name>
    <dbReference type="NCBI Taxonomy" id="456999"/>
    <lineage>
        <taxon>Eukaryota</taxon>
        <taxon>Fungi</taxon>
        <taxon>Dikarya</taxon>
        <taxon>Basidiomycota</taxon>
        <taxon>Agaricomycotina</taxon>
        <taxon>Agaricomycetes</taxon>
        <taxon>Cantharellales</taxon>
        <taxon>Ceratobasidiaceae</taxon>
        <taxon>Rhizoctonia</taxon>
    </lineage>
</organism>
<name>A0A8H3HI17_9AGAM</name>
<accession>A0A8H3HI17</accession>
<feature type="compositionally biased region" description="Polar residues" evidence="1">
    <location>
        <begin position="822"/>
        <end position="832"/>
    </location>
</feature>
<feature type="compositionally biased region" description="Polar residues" evidence="1">
    <location>
        <begin position="506"/>
        <end position="517"/>
    </location>
</feature>
<feature type="compositionally biased region" description="Basic and acidic residues" evidence="1">
    <location>
        <begin position="521"/>
        <end position="532"/>
    </location>
</feature>
<dbReference type="EMBL" id="CAJMWV010006027">
    <property type="protein sequence ID" value="CAE6518129.1"/>
    <property type="molecule type" value="Genomic_DNA"/>
</dbReference>
<gene>
    <name evidence="2" type="ORF">RDB_LOCUS140188</name>
</gene>
<feature type="compositionally biased region" description="Polar residues" evidence="1">
    <location>
        <begin position="1"/>
        <end position="13"/>
    </location>
</feature>
<feature type="compositionally biased region" description="Polar residues" evidence="1">
    <location>
        <begin position="62"/>
        <end position="81"/>
    </location>
</feature>
<feature type="compositionally biased region" description="Low complexity" evidence="1">
    <location>
        <begin position="375"/>
        <end position="393"/>
    </location>
</feature>
<feature type="compositionally biased region" description="Polar residues" evidence="1">
    <location>
        <begin position="443"/>
        <end position="472"/>
    </location>
</feature>
<feature type="compositionally biased region" description="Basic and acidic residues" evidence="1">
    <location>
        <begin position="674"/>
        <end position="683"/>
    </location>
</feature>
<feature type="compositionally biased region" description="Low complexity" evidence="1">
    <location>
        <begin position="876"/>
        <end position="888"/>
    </location>
</feature>
<feature type="compositionally biased region" description="Polar residues" evidence="1">
    <location>
        <begin position="924"/>
        <end position="933"/>
    </location>
</feature>
<evidence type="ECO:0000313" key="3">
    <source>
        <dbReference type="Proteomes" id="UP000663831"/>
    </source>
</evidence>
<comment type="caution">
    <text evidence="2">The sequence shown here is derived from an EMBL/GenBank/DDBJ whole genome shotgun (WGS) entry which is preliminary data.</text>
</comment>
<feature type="region of interest" description="Disordered" evidence="1">
    <location>
        <begin position="1"/>
        <end position="20"/>
    </location>
</feature>
<reference evidence="2" key="1">
    <citation type="submission" date="2021-01" db="EMBL/GenBank/DDBJ databases">
        <authorList>
            <person name="Kaushik A."/>
        </authorList>
    </citation>
    <scope>NUCLEOTIDE SEQUENCE</scope>
    <source>
        <strain evidence="2">AG3-1AP</strain>
    </source>
</reference>
<feature type="compositionally biased region" description="Polar residues" evidence="1">
    <location>
        <begin position="191"/>
        <end position="200"/>
    </location>
</feature>
<feature type="compositionally biased region" description="Basic and acidic residues" evidence="1">
    <location>
        <begin position="289"/>
        <end position="307"/>
    </location>
</feature>
<feature type="compositionally biased region" description="Polar residues" evidence="1">
    <location>
        <begin position="637"/>
        <end position="657"/>
    </location>
</feature>
<feature type="compositionally biased region" description="Basic and acidic residues" evidence="1">
    <location>
        <begin position="150"/>
        <end position="164"/>
    </location>
</feature>
<feature type="compositionally biased region" description="Basic and acidic residues" evidence="1">
    <location>
        <begin position="774"/>
        <end position="785"/>
    </location>
</feature>
<feature type="compositionally biased region" description="Polar residues" evidence="1">
    <location>
        <begin position="92"/>
        <end position="108"/>
    </location>
</feature>
<protein>
    <submittedName>
        <fullName evidence="2">Uncharacterized protein</fullName>
    </submittedName>
</protein>
<feature type="compositionally biased region" description="Polar residues" evidence="1">
    <location>
        <begin position="395"/>
        <end position="409"/>
    </location>
</feature>
<feature type="compositionally biased region" description="Basic and acidic residues" evidence="1">
    <location>
        <begin position="201"/>
        <end position="210"/>
    </location>
</feature>
<evidence type="ECO:0000313" key="2">
    <source>
        <dbReference type="EMBL" id="CAE6518129.1"/>
    </source>
</evidence>
<dbReference type="Proteomes" id="UP000663831">
    <property type="component" value="Unassembled WGS sequence"/>
</dbReference>